<comment type="caution">
    <text evidence="2">The sequence shown here is derived from an EMBL/GenBank/DDBJ whole genome shotgun (WGS) entry which is preliminary data.</text>
</comment>
<proteinExistence type="predicted"/>
<protein>
    <recommendedName>
        <fullName evidence="4">C2H2-type domain-containing protein</fullName>
    </recommendedName>
</protein>
<dbReference type="PANTHER" id="PTHR35391">
    <property type="entry name" value="C2H2-TYPE DOMAIN-CONTAINING PROTEIN-RELATED"/>
    <property type="match status" value="1"/>
</dbReference>
<feature type="compositionally biased region" description="Polar residues" evidence="1">
    <location>
        <begin position="460"/>
        <end position="478"/>
    </location>
</feature>
<gene>
    <name evidence="2" type="ORF">B0I35DRAFT_184255</name>
</gene>
<evidence type="ECO:0000313" key="3">
    <source>
        <dbReference type="Proteomes" id="UP000813444"/>
    </source>
</evidence>
<keyword evidence="3" id="KW-1185">Reference proteome</keyword>
<feature type="region of interest" description="Disordered" evidence="1">
    <location>
        <begin position="636"/>
        <end position="670"/>
    </location>
</feature>
<dbReference type="EMBL" id="JAGPNK010000004">
    <property type="protein sequence ID" value="KAH7322581.1"/>
    <property type="molecule type" value="Genomic_DNA"/>
</dbReference>
<dbReference type="AlphaFoldDB" id="A0A8K0SYU1"/>
<feature type="compositionally biased region" description="Basic and acidic residues" evidence="1">
    <location>
        <begin position="638"/>
        <end position="650"/>
    </location>
</feature>
<name>A0A8K0SYU1_9HYPO</name>
<evidence type="ECO:0000256" key="1">
    <source>
        <dbReference type="SAM" id="MobiDB-lite"/>
    </source>
</evidence>
<organism evidence="2 3">
    <name type="scientific">Stachybotrys elegans</name>
    <dbReference type="NCBI Taxonomy" id="80388"/>
    <lineage>
        <taxon>Eukaryota</taxon>
        <taxon>Fungi</taxon>
        <taxon>Dikarya</taxon>
        <taxon>Ascomycota</taxon>
        <taxon>Pezizomycotina</taxon>
        <taxon>Sordariomycetes</taxon>
        <taxon>Hypocreomycetidae</taxon>
        <taxon>Hypocreales</taxon>
        <taxon>Stachybotryaceae</taxon>
        <taxon>Stachybotrys</taxon>
    </lineage>
</organism>
<reference evidence="2" key="1">
    <citation type="journal article" date="2021" name="Nat. Commun.">
        <title>Genetic determinants of endophytism in the Arabidopsis root mycobiome.</title>
        <authorList>
            <person name="Mesny F."/>
            <person name="Miyauchi S."/>
            <person name="Thiergart T."/>
            <person name="Pickel B."/>
            <person name="Atanasova L."/>
            <person name="Karlsson M."/>
            <person name="Huettel B."/>
            <person name="Barry K.W."/>
            <person name="Haridas S."/>
            <person name="Chen C."/>
            <person name="Bauer D."/>
            <person name="Andreopoulos W."/>
            <person name="Pangilinan J."/>
            <person name="LaButti K."/>
            <person name="Riley R."/>
            <person name="Lipzen A."/>
            <person name="Clum A."/>
            <person name="Drula E."/>
            <person name="Henrissat B."/>
            <person name="Kohler A."/>
            <person name="Grigoriev I.V."/>
            <person name="Martin F.M."/>
            <person name="Hacquard S."/>
        </authorList>
    </citation>
    <scope>NUCLEOTIDE SEQUENCE</scope>
    <source>
        <strain evidence="2">MPI-CAGE-CH-0235</strain>
    </source>
</reference>
<accession>A0A8K0SYU1</accession>
<dbReference type="OrthoDB" id="4574581at2759"/>
<feature type="region of interest" description="Disordered" evidence="1">
    <location>
        <begin position="450"/>
        <end position="499"/>
    </location>
</feature>
<evidence type="ECO:0008006" key="4">
    <source>
        <dbReference type="Google" id="ProtNLM"/>
    </source>
</evidence>
<dbReference type="PANTHER" id="PTHR35391:SF5">
    <property type="entry name" value="DUF6590 DOMAIN-CONTAINING PROTEIN"/>
    <property type="match status" value="1"/>
</dbReference>
<dbReference type="Proteomes" id="UP000813444">
    <property type="component" value="Unassembled WGS sequence"/>
</dbReference>
<feature type="compositionally biased region" description="Low complexity" evidence="1">
    <location>
        <begin position="479"/>
        <end position="497"/>
    </location>
</feature>
<sequence>MSMETDQDTLYHLGYDCETWFNKLEQTCNLRNVQAATAILCRDFQQRFAIWAAYLGVFARKSQCLDRRIHNHPDLKDLATRLMSILCRALQQCVTQMSTSGVEGNSIPQLSNSNPSQPLAESLRMIDETLGRLTRLGVTIRQSSNQITTERVNRFIAGRNLDSFSLLCAAAVQVLYPAAKESLKDRLTKSMTNRYTRILLVKSRIEKLGTRREPETELILTPQPIDERPAPEPSVISPAPTMRVSMLKRLPRPADAHSISDLTSINIQAIKARLRPPDEPSVRSHRTMSLRYKQKPYPQPPDATEGISIFACEWCSEPLDRSKLSKADWSRHVDRDLQPYICLSEACQEAHPVYSSFDDWTRHMNLHDRRWFQRVHLKPTWICTICESTTDTYSGPQTLYSHLTQCHEDDFTTTELQAISRQSSMDRSRPWNSCLLCGFEVEENRDDKAVSRKRRKLTIEQKTQSAGSFSKIRGSSSPLEGEVSGDSSDSDSSLSELPARTRVAERSQIISRHIAGHLQMLVSLTIRLTALQNESNYSIDDVNSASVDIDVGNNTSSDGDLGRPSELSASMDNAEMPIKGLDYLDDPMEVDDVTLEEDIPIPDSDINLADIPRQSDKFANEKDLFLEGLVSSGAYQSWKREQKREEKESRFPGTEYEGYSGDKGKGDMAIESRPKATDSLFAELASLSDSASDDEGKGVIPTAADIEVLLRADANYSDVKKAMLETTRAIIAEVLADPNATNVNSSRTPFEDLTGLIRLLGTQGKYAELVNVLSLLWSRREEQKKSHRWSPTMVFRIGTLLIHAQQENQDTCGAISTAEFLYYNARRGFGSLDARTLALSKLLSSLYLSENRDSSAMSAMRLHEKILVKIASTGEENKNNCHNLLNECKLHLEIVRGILARWEITMLRDLEDRQVLYRRLESIFELGLPSYDQWLASQPAQNTGRYTRNTDWDISHKV</sequence>
<feature type="compositionally biased region" description="Basic and acidic residues" evidence="1">
    <location>
        <begin position="660"/>
        <end position="670"/>
    </location>
</feature>
<evidence type="ECO:0000313" key="2">
    <source>
        <dbReference type="EMBL" id="KAH7322581.1"/>
    </source>
</evidence>